<evidence type="ECO:0000313" key="31">
    <source>
        <dbReference type="Proteomes" id="UP000008144"/>
    </source>
</evidence>
<dbReference type="Proteomes" id="UP000008144">
    <property type="component" value="Chromosome 2"/>
</dbReference>
<organism evidence="30 31">
    <name type="scientific">Ciona intestinalis</name>
    <name type="common">Transparent sea squirt</name>
    <name type="synonym">Ascidia intestinalis</name>
    <dbReference type="NCBI Taxonomy" id="7719"/>
    <lineage>
        <taxon>Eukaryota</taxon>
        <taxon>Metazoa</taxon>
        <taxon>Chordata</taxon>
        <taxon>Tunicata</taxon>
        <taxon>Ascidiacea</taxon>
        <taxon>Phlebobranchia</taxon>
        <taxon>Cionidae</taxon>
        <taxon>Ciona</taxon>
    </lineage>
</organism>
<keyword evidence="31" id="KW-1185">Reference proteome</keyword>
<dbReference type="EC" id="2.4.1.223" evidence="22"/>
<keyword evidence="11" id="KW-0735">Signal-anchor</keyword>
<evidence type="ECO:0000256" key="17">
    <source>
        <dbReference type="ARBA" id="ARBA00023211"/>
    </source>
</evidence>
<comment type="similarity">
    <text evidence="5">Belongs to the glycosyltransferase 47 family.</text>
</comment>
<evidence type="ECO:0000256" key="2">
    <source>
        <dbReference type="ARBA" id="ARBA00004555"/>
    </source>
</evidence>
<dbReference type="AlphaFoldDB" id="F7APA8"/>
<evidence type="ECO:0000256" key="19">
    <source>
        <dbReference type="ARBA" id="ARBA00058348"/>
    </source>
</evidence>
<evidence type="ECO:0000256" key="25">
    <source>
        <dbReference type="ARBA" id="ARBA00083226"/>
    </source>
</evidence>
<dbReference type="STRING" id="7719.ENSCINP00000015272"/>
<keyword evidence="14 27" id="KW-0472">Membrane</keyword>
<proteinExistence type="inferred from homology"/>
<dbReference type="GO" id="GO:0015012">
    <property type="term" value="P:heparan sulfate proteoglycan biosynthetic process"/>
    <property type="evidence" value="ECO:0007669"/>
    <property type="project" value="UniProtKB-ARBA"/>
</dbReference>
<evidence type="ECO:0000256" key="1">
    <source>
        <dbReference type="ARBA" id="ARBA00001936"/>
    </source>
</evidence>
<evidence type="ECO:0000256" key="9">
    <source>
        <dbReference type="ARBA" id="ARBA00022723"/>
    </source>
</evidence>
<reference evidence="31" key="1">
    <citation type="journal article" date="2002" name="Science">
        <title>The draft genome of Ciona intestinalis: insights into chordate and vertebrate origins.</title>
        <authorList>
            <person name="Dehal P."/>
            <person name="Satou Y."/>
            <person name="Campbell R.K."/>
            <person name="Chapman J."/>
            <person name="Degnan B."/>
            <person name="De Tomaso A."/>
            <person name="Davidson B."/>
            <person name="Di Gregorio A."/>
            <person name="Gelpke M."/>
            <person name="Goodstein D.M."/>
            <person name="Harafuji N."/>
            <person name="Hastings K.E."/>
            <person name="Ho I."/>
            <person name="Hotta K."/>
            <person name="Huang W."/>
            <person name="Kawashima T."/>
            <person name="Lemaire P."/>
            <person name="Martinez D."/>
            <person name="Meinertzhagen I.A."/>
            <person name="Necula S."/>
            <person name="Nonaka M."/>
            <person name="Putnam N."/>
            <person name="Rash S."/>
            <person name="Saiga H."/>
            <person name="Satake M."/>
            <person name="Terry A."/>
            <person name="Yamada L."/>
            <person name="Wang H.G."/>
            <person name="Awazu S."/>
            <person name="Azumi K."/>
            <person name="Boore J."/>
            <person name="Branno M."/>
            <person name="Chin-Bow S."/>
            <person name="DeSantis R."/>
            <person name="Doyle S."/>
            <person name="Francino P."/>
            <person name="Keys D.N."/>
            <person name="Haga S."/>
            <person name="Hayashi H."/>
            <person name="Hino K."/>
            <person name="Imai K.S."/>
            <person name="Inaba K."/>
            <person name="Kano S."/>
            <person name="Kobayashi K."/>
            <person name="Kobayashi M."/>
            <person name="Lee B.I."/>
            <person name="Makabe K.W."/>
            <person name="Manohar C."/>
            <person name="Matassi G."/>
            <person name="Medina M."/>
            <person name="Mochizuki Y."/>
            <person name="Mount S."/>
            <person name="Morishita T."/>
            <person name="Miura S."/>
            <person name="Nakayama A."/>
            <person name="Nishizaka S."/>
            <person name="Nomoto H."/>
            <person name="Ohta F."/>
            <person name="Oishi K."/>
            <person name="Rigoutsos I."/>
            <person name="Sano M."/>
            <person name="Sasaki A."/>
            <person name="Sasakura Y."/>
            <person name="Shoguchi E."/>
            <person name="Shin-i T."/>
            <person name="Spagnuolo A."/>
            <person name="Stainier D."/>
            <person name="Suzuki M.M."/>
            <person name="Tassy O."/>
            <person name="Takatori N."/>
            <person name="Tokuoka M."/>
            <person name="Yagi K."/>
            <person name="Yoshizaki F."/>
            <person name="Wada S."/>
            <person name="Zhang C."/>
            <person name="Hyatt P.D."/>
            <person name="Larimer F."/>
            <person name="Detter C."/>
            <person name="Doggett N."/>
            <person name="Glavina T."/>
            <person name="Hawkins T."/>
            <person name="Richardson P."/>
            <person name="Lucas S."/>
            <person name="Kohara Y."/>
            <person name="Levine M."/>
            <person name="Satoh N."/>
            <person name="Rokhsar D.S."/>
        </authorList>
    </citation>
    <scope>NUCLEOTIDE SEQUENCE [LARGE SCALE GENOMIC DNA]</scope>
</reference>
<reference evidence="30" key="4">
    <citation type="submission" date="2025-09" db="UniProtKB">
        <authorList>
            <consortium name="Ensembl"/>
        </authorList>
    </citation>
    <scope>IDENTIFICATION</scope>
</reference>
<comment type="function">
    <text evidence="19">Receptor for REG3A, REG3B and REG3G, induces the activation of downstream signaling pathways such as PI3K-AKT or RAS-RAF-MEK-ERK signaling pathway. Required for the function of REG3A in regulating keratinocyte proliferation and differentiation. Required for the inhibition of skin inflammation mediated by REG3A through the activation of PI3K-AKT-STAT3 pathway. Required for the function of REG3A and REG3G in glucose tolerance in pancreas. Expressed in microglia, is activated by nociceptor-derived REG3G in response to endotoxins, leading to the inhibition of kynurenine pathway to prevent endotoxic death.</text>
</comment>
<keyword evidence="15" id="KW-1015">Disulfide bond</keyword>
<accession>F7APA8</accession>
<dbReference type="Gene3D" id="3.90.550.10">
    <property type="entry name" value="Spore Coat Polysaccharide Biosynthesis Protein SpsA, Chain A"/>
    <property type="match status" value="1"/>
</dbReference>
<keyword evidence="10" id="KW-0256">Endoplasmic reticulum</keyword>
<evidence type="ECO:0000256" key="24">
    <source>
        <dbReference type="ARBA" id="ARBA00079618"/>
    </source>
</evidence>
<keyword evidence="16" id="KW-0325">Glycoprotein</keyword>
<dbReference type="GO" id="GO:0010838">
    <property type="term" value="P:positive regulation of keratinocyte proliferation"/>
    <property type="evidence" value="ECO:0007669"/>
    <property type="project" value="UniProtKB-ARBA"/>
</dbReference>
<evidence type="ECO:0000256" key="13">
    <source>
        <dbReference type="ARBA" id="ARBA00023034"/>
    </source>
</evidence>
<evidence type="ECO:0000256" key="22">
    <source>
        <dbReference type="ARBA" id="ARBA00066812"/>
    </source>
</evidence>
<dbReference type="GO" id="GO:0046872">
    <property type="term" value="F:metal ion binding"/>
    <property type="evidence" value="ECO:0007669"/>
    <property type="project" value="UniProtKB-KW"/>
</dbReference>
<evidence type="ECO:0000256" key="8">
    <source>
        <dbReference type="ARBA" id="ARBA00022692"/>
    </source>
</evidence>
<dbReference type="GO" id="GO:0016757">
    <property type="term" value="F:glycosyltransferase activity"/>
    <property type="evidence" value="ECO:0000318"/>
    <property type="project" value="GO_Central"/>
</dbReference>
<dbReference type="GO" id="GO:0051897">
    <property type="term" value="P:positive regulation of phosphatidylinositol 3-kinase/protein kinase B signal transduction"/>
    <property type="evidence" value="ECO:0007669"/>
    <property type="project" value="UniProtKB-ARBA"/>
</dbReference>
<keyword evidence="9" id="KW-0479">Metal-binding</keyword>
<dbReference type="InterPro" id="IPR015338">
    <property type="entry name" value="GT64_dom"/>
</dbReference>
<dbReference type="Pfam" id="PF09258">
    <property type="entry name" value="Glyco_transf_64"/>
    <property type="match status" value="1"/>
</dbReference>
<evidence type="ECO:0000256" key="11">
    <source>
        <dbReference type="ARBA" id="ARBA00022968"/>
    </source>
</evidence>
<comment type="function">
    <text evidence="20">Glycosyltransferase which regulates the biosynthesis of heparan sulfate (HS). Initiates HS synthesis by transferring the first N-acetyl-alpha-D-glucosamine (alpha-GlcNAc) residue (GlcNAcT-I activity) to the tetrasaccharide linker (GlcA-Gal-Gal-Xyl-)Ser core linker. May also transfer alpha-GlcNAc residues during HS elongation (GlcNAcT-II activity). Lacks glucuronyl transferase II (GlcAT-II) activity. Important for both skeletal development and hematopoiesis, through the formation of HS proteoglycans (HSPGs). Through the synthesis of HS, regulates postnatal pancreatic islet maturation and insulin secretion.</text>
</comment>
<dbReference type="InParanoid" id="F7APA8"/>
<dbReference type="OMA" id="KFMGSHT"/>
<dbReference type="EMBL" id="EAAA01001384">
    <property type="status" value="NOT_ANNOTATED_CDS"/>
    <property type="molecule type" value="Genomic_DNA"/>
</dbReference>
<dbReference type="GO" id="GO:0001888">
    <property type="term" value="F:glucuronyl-galactosyl-proteoglycan 4-alpha-N-acetylglucosaminyltransferase activity"/>
    <property type="evidence" value="ECO:0007669"/>
    <property type="project" value="UniProtKB-EC"/>
</dbReference>
<keyword evidence="7" id="KW-0808">Transferase</keyword>
<name>F7APA8_CIOIN</name>
<comment type="cofactor">
    <cofactor evidence="1">
        <name>Mn(2+)</name>
        <dbReference type="ChEBI" id="CHEBI:29035"/>
    </cofactor>
</comment>
<keyword evidence="8 27" id="KW-0812">Transmembrane</keyword>
<evidence type="ECO:0000256" key="26">
    <source>
        <dbReference type="SAM" id="Coils"/>
    </source>
</evidence>
<comment type="subunit">
    <text evidence="21">Homodimer; disulfide-linked. Interacts with REG3A.</text>
</comment>
<evidence type="ECO:0000259" key="29">
    <source>
        <dbReference type="Pfam" id="PF09258"/>
    </source>
</evidence>
<dbReference type="GO" id="GO:0005789">
    <property type="term" value="C:endoplasmic reticulum membrane"/>
    <property type="evidence" value="ECO:0007669"/>
    <property type="project" value="UniProtKB-SubCell"/>
</dbReference>
<dbReference type="GeneTree" id="ENSGT00940000156692"/>
<dbReference type="Pfam" id="PF03016">
    <property type="entry name" value="Exostosin_GT47"/>
    <property type="match status" value="1"/>
</dbReference>
<evidence type="ECO:0000256" key="6">
    <source>
        <dbReference type="ARBA" id="ARBA00022676"/>
    </source>
</evidence>
<feature type="transmembrane region" description="Helical" evidence="27">
    <location>
        <begin position="31"/>
        <end position="49"/>
    </location>
</feature>
<feature type="domain" description="Glycosyl transferase 64" evidence="29">
    <location>
        <begin position="659"/>
        <end position="900"/>
    </location>
</feature>
<keyword evidence="13" id="KW-0333">Golgi apparatus</keyword>
<protein>
    <recommendedName>
        <fullName evidence="23">Exostosin-like 3</fullName>
        <ecNumber evidence="22">2.4.1.223</ecNumber>
    </recommendedName>
    <alternativeName>
        <fullName evidence="25">Glucuronyl-galactosyl-proteoglycan 4-alpha-N-acetylglucosaminyltransferase</fullName>
    </alternativeName>
    <alternativeName>
        <fullName evidence="24">Multiple exostosis-like protein 3</fullName>
    </alternativeName>
</protein>
<dbReference type="HOGENOM" id="CLU_013906_3_0_1"/>
<evidence type="ECO:0000256" key="3">
    <source>
        <dbReference type="ARBA" id="ARBA00004648"/>
    </source>
</evidence>
<keyword evidence="17" id="KW-0464">Manganese</keyword>
<comment type="pathway">
    <text evidence="4">Glycan metabolism; heparan sulfate biosynthesis.</text>
</comment>
<evidence type="ECO:0000256" key="10">
    <source>
        <dbReference type="ARBA" id="ARBA00022824"/>
    </source>
</evidence>
<evidence type="ECO:0000259" key="28">
    <source>
        <dbReference type="Pfam" id="PF03016"/>
    </source>
</evidence>
<dbReference type="InterPro" id="IPR029044">
    <property type="entry name" value="Nucleotide-diphossugar_trans"/>
</dbReference>
<keyword evidence="26" id="KW-0175">Coiled coil</keyword>
<dbReference type="FunFam" id="3.90.550.10:FF:000033">
    <property type="entry name" value="Exostosin-like glycosyltransferase 3"/>
    <property type="match status" value="1"/>
</dbReference>
<dbReference type="PANTHER" id="PTHR48261:SF4">
    <property type="entry name" value="EXOSTOSIN LIKE GLYCOSYLTRANSFERASE 3"/>
    <property type="match status" value="1"/>
</dbReference>
<evidence type="ECO:0000256" key="5">
    <source>
        <dbReference type="ARBA" id="ARBA00010271"/>
    </source>
</evidence>
<evidence type="ECO:0000256" key="27">
    <source>
        <dbReference type="SAM" id="Phobius"/>
    </source>
</evidence>
<dbReference type="FunCoup" id="F7APA8">
    <property type="interactions" value="222"/>
</dbReference>
<comment type="catalytic activity">
    <reaction evidence="18">
        <text>3-O-(beta-D-GlcA-(1-&gt;3)-beta-D-Gal-(1-&gt;3)-beta-D-Gal-(1-&gt;4)-beta-D-Xyl)-L-seryl-[protein] + UDP-N-acetyl-alpha-D-glucosamine = 3-O-(alpha-D-GlcNAc-(1-&gt;4)-beta-D-GlcA-(1-&gt;3)-beta-D-Gal-(1-&gt;3)-beta-D-Gal-(1-&gt;4)-beta-D-Xyl)-L-seryl-[protein] + UDP + H(+)</text>
        <dbReference type="Rhea" id="RHEA:16221"/>
        <dbReference type="Rhea" id="RHEA-COMP:12573"/>
        <dbReference type="Rhea" id="RHEA-COMP:12574"/>
        <dbReference type="ChEBI" id="CHEBI:15378"/>
        <dbReference type="ChEBI" id="CHEBI:57705"/>
        <dbReference type="ChEBI" id="CHEBI:58223"/>
        <dbReference type="ChEBI" id="CHEBI:132093"/>
        <dbReference type="ChEBI" id="CHEBI:132104"/>
        <dbReference type="EC" id="2.4.1.223"/>
    </reaction>
</comment>
<evidence type="ECO:0000256" key="18">
    <source>
        <dbReference type="ARBA" id="ARBA00050948"/>
    </source>
</evidence>
<dbReference type="PANTHER" id="PTHR48261">
    <property type="entry name" value="ACETYLGLUCOSAMINYLTRANSFERASE"/>
    <property type="match status" value="1"/>
</dbReference>
<evidence type="ECO:0000313" key="30">
    <source>
        <dbReference type="Ensembl" id="ENSCINP00000015272.3"/>
    </source>
</evidence>
<sequence length="915" mass="104481">MKIAGANISTSCSNVGREFKRFLVSAKPSRLAFIFILILLLFHFITSHLNSQLGQLYSKTDSSPDTSYRLRDLKHIDELKRIKRSISNELRNLESKRNRMQDEILLQQERHMSFEQTVKKAEAEVELLKRRIIQLKTEQKEVEKPKMAAPARLLASEESNIVLTPPTMHYKCQMHNCFDYSRCSLTSQFPVYVYSENTGNSPFDVTSFVKESTRDAFSASHYLTNDPNTACLYIAVLGEWSVDLSLGTADLEHKLISLAYWRGDGRNHLLVYFSHHSTIQNPLLGANTGRAIVAQTNFERNQFRTSFDIVVPFLPSVRTNYDQKLEDVLPHMIPAMREYTLSFQGQWATDYNQEADDGFDLRLPPRTDSEFHPLLMENINLMTESKIHFITLLQTCSQIVPISISSEWSLCGTASDRLSVLSRSTFVLLLPAEDHSVLLSTSIFMTRLSEALQSGAIPVILGTHVLMPLHEFISWEKAAIILPQARVTELPFLLSNIPHPEVISLRRQGRFLYETYLSSQAQVVESLLAVVRTRLQIPPIPVADVMSDVVPHSSYPVENHEVSPGDAETEFGMPPVEEATSSPRFTRNYTSVTLDSHEMWNKIPGPFHLYPFTPNDRLLPTDAQFIGSSNGFRPIGGGEGGTGKVYQESLGGNSQWEQFTIVMLTYKREEVLLQAVERLIGLPHLNKIVVVWNSPEPPGPELHWPDIGASVVVVHPEKNSLNNRFVPWSEVETEAVLSIDDDAHLRHDEILFGFRVWRESRDRVVGFPGRFHAWDPRSGGWAYNSNHTCELSMVLTGAAFFHKYYMYLYTNWMPAAVRAIVDEYMNCEDIAMNFLVSHITRKPPVKVTSRWTFRCPGCPVALSQSQEHFEERHRCINQFVKIFGYMPLVYTQFRVDSILFKTRLPHDKQKCFKFI</sequence>
<dbReference type="Ensembl" id="ENSCINT00000015272.3">
    <property type="protein sequence ID" value="ENSCINP00000015272.3"/>
    <property type="gene ID" value="ENSCING00000007435.3"/>
</dbReference>
<feature type="coiled-coil region" evidence="26">
    <location>
        <begin position="76"/>
        <end position="138"/>
    </location>
</feature>
<reference evidence="30" key="2">
    <citation type="journal article" date="2008" name="Genome Biol.">
        <title>Improved genome assembly and evidence-based global gene model set for the chordate Ciona intestinalis: new insight into intron and operon populations.</title>
        <authorList>
            <person name="Satou Y."/>
            <person name="Mineta K."/>
            <person name="Ogasawara M."/>
            <person name="Sasakura Y."/>
            <person name="Shoguchi E."/>
            <person name="Ueno K."/>
            <person name="Yamada L."/>
            <person name="Matsumoto J."/>
            <person name="Wasserscheid J."/>
            <person name="Dewar K."/>
            <person name="Wiley G.B."/>
            <person name="Macmil S.L."/>
            <person name="Roe B.A."/>
            <person name="Zeller R.W."/>
            <person name="Hastings K.E."/>
            <person name="Lemaire P."/>
            <person name="Lindquist E."/>
            <person name="Endo T."/>
            <person name="Hotta K."/>
            <person name="Inaba K."/>
        </authorList>
    </citation>
    <scope>NUCLEOTIDE SEQUENCE [LARGE SCALE GENOMIC DNA]</scope>
    <source>
        <strain evidence="30">wild type</strain>
    </source>
</reference>
<evidence type="ECO:0000256" key="23">
    <source>
        <dbReference type="ARBA" id="ARBA00074807"/>
    </source>
</evidence>
<evidence type="ECO:0000256" key="12">
    <source>
        <dbReference type="ARBA" id="ARBA00022989"/>
    </source>
</evidence>
<reference evidence="30" key="3">
    <citation type="submission" date="2025-08" db="UniProtKB">
        <authorList>
            <consortium name="Ensembl"/>
        </authorList>
    </citation>
    <scope>IDENTIFICATION</scope>
</reference>
<evidence type="ECO:0000256" key="20">
    <source>
        <dbReference type="ARBA" id="ARBA00058474"/>
    </source>
</evidence>
<evidence type="ECO:0000256" key="14">
    <source>
        <dbReference type="ARBA" id="ARBA00023136"/>
    </source>
</evidence>
<keyword evidence="6" id="KW-0328">Glycosyltransferase</keyword>
<evidence type="ECO:0000256" key="16">
    <source>
        <dbReference type="ARBA" id="ARBA00023180"/>
    </source>
</evidence>
<dbReference type="GO" id="GO:0005794">
    <property type="term" value="C:Golgi apparatus"/>
    <property type="evidence" value="ECO:0000318"/>
    <property type="project" value="GO_Central"/>
</dbReference>
<keyword evidence="12 27" id="KW-1133">Transmembrane helix</keyword>
<evidence type="ECO:0000256" key="4">
    <source>
        <dbReference type="ARBA" id="ARBA00005093"/>
    </source>
</evidence>
<dbReference type="GO" id="GO:0016500">
    <property type="term" value="F:protein-hormone receptor activity"/>
    <property type="evidence" value="ECO:0007669"/>
    <property type="project" value="UniProtKB-ARBA"/>
</dbReference>
<dbReference type="EMBL" id="EAAA01001383">
    <property type="status" value="NOT_ANNOTATED_CDS"/>
    <property type="molecule type" value="Genomic_DNA"/>
</dbReference>
<comment type="subcellular location">
    <subcellularLocation>
        <location evidence="3">Endoplasmic reticulum membrane</location>
        <topology evidence="3">Single-pass type II membrane protein</topology>
    </subcellularLocation>
    <subcellularLocation>
        <location evidence="2">Golgi apparatus</location>
    </subcellularLocation>
</comment>
<evidence type="ECO:0000256" key="15">
    <source>
        <dbReference type="ARBA" id="ARBA00023157"/>
    </source>
</evidence>
<evidence type="ECO:0000256" key="21">
    <source>
        <dbReference type="ARBA" id="ARBA00061763"/>
    </source>
</evidence>
<evidence type="ECO:0000256" key="7">
    <source>
        <dbReference type="ARBA" id="ARBA00022679"/>
    </source>
</evidence>
<feature type="domain" description="Exostosin GT47" evidence="28">
    <location>
        <begin position="187"/>
        <end position="496"/>
    </location>
</feature>
<dbReference type="InterPro" id="IPR004263">
    <property type="entry name" value="Exostosin"/>
</dbReference>
<dbReference type="SUPFAM" id="SSF53448">
    <property type="entry name" value="Nucleotide-diphospho-sugar transferases"/>
    <property type="match status" value="1"/>
</dbReference>
<dbReference type="InterPro" id="IPR040911">
    <property type="entry name" value="Exostosin_GT47"/>
</dbReference>